<feature type="region of interest" description="Disordered" evidence="1">
    <location>
        <begin position="104"/>
        <end position="123"/>
    </location>
</feature>
<evidence type="ECO:0008006" key="5">
    <source>
        <dbReference type="Google" id="ProtNLM"/>
    </source>
</evidence>
<protein>
    <recommendedName>
        <fullName evidence="5">DUF2946 domain-containing protein</fullName>
    </recommendedName>
</protein>
<comment type="caution">
    <text evidence="3">The sequence shown here is derived from an EMBL/GenBank/DDBJ whole genome shotgun (WGS) entry which is preliminary data.</text>
</comment>
<keyword evidence="2" id="KW-0732">Signal</keyword>
<keyword evidence="4" id="KW-1185">Reference proteome</keyword>
<evidence type="ECO:0000256" key="1">
    <source>
        <dbReference type="SAM" id="MobiDB-lite"/>
    </source>
</evidence>
<organism evidence="3 4">
    <name type="scientific">Dankookia rubra</name>
    <dbReference type="NCBI Taxonomy" id="1442381"/>
    <lineage>
        <taxon>Bacteria</taxon>
        <taxon>Pseudomonadati</taxon>
        <taxon>Pseudomonadota</taxon>
        <taxon>Alphaproteobacteria</taxon>
        <taxon>Acetobacterales</taxon>
        <taxon>Roseomonadaceae</taxon>
        <taxon>Dankookia</taxon>
    </lineage>
</organism>
<dbReference type="OrthoDB" id="7274438at2"/>
<feature type="signal peptide" evidence="2">
    <location>
        <begin position="1"/>
        <end position="25"/>
    </location>
</feature>
<dbReference type="AlphaFoldDB" id="A0A4R5QH06"/>
<feature type="compositionally biased region" description="Pro residues" evidence="1">
    <location>
        <begin position="106"/>
        <end position="123"/>
    </location>
</feature>
<dbReference type="Proteomes" id="UP000295096">
    <property type="component" value="Unassembled WGS sequence"/>
</dbReference>
<feature type="chain" id="PRO_5020978781" description="DUF2946 domain-containing protein" evidence="2">
    <location>
        <begin position="26"/>
        <end position="123"/>
    </location>
</feature>
<dbReference type="Pfam" id="PF11162">
    <property type="entry name" value="DUF2946"/>
    <property type="match status" value="1"/>
</dbReference>
<name>A0A4R5QH06_9PROT</name>
<gene>
    <name evidence="3" type="ORF">E2C06_12595</name>
</gene>
<evidence type="ECO:0000313" key="4">
    <source>
        <dbReference type="Proteomes" id="UP000295096"/>
    </source>
</evidence>
<dbReference type="RefSeq" id="WP_133288959.1">
    <property type="nucleotide sequence ID" value="NZ_SMSJ01000013.1"/>
</dbReference>
<sequence length="123" mass="12513">MVRRAPTLRVVLALLLSLQWGTAFAHCLAPLATGGGGHSIEICGAEGLRTLVIGEDGQPRAPAPAAHDSCPLCPGSAAPGPEAPRVAATAFRYFAADRTARVAGLPPSPARAPPQQPRAPPIA</sequence>
<dbReference type="EMBL" id="SMSJ01000013">
    <property type="protein sequence ID" value="TDH62223.1"/>
    <property type="molecule type" value="Genomic_DNA"/>
</dbReference>
<evidence type="ECO:0000256" key="2">
    <source>
        <dbReference type="SAM" id="SignalP"/>
    </source>
</evidence>
<accession>A0A4R5QH06</accession>
<evidence type="ECO:0000313" key="3">
    <source>
        <dbReference type="EMBL" id="TDH62223.1"/>
    </source>
</evidence>
<dbReference type="InterPro" id="IPR021333">
    <property type="entry name" value="DUF2946"/>
</dbReference>
<reference evidence="3 4" key="1">
    <citation type="journal article" date="2016" name="J. Microbiol.">
        <title>Dankookia rubra gen. nov., sp. nov., an alphaproteobacterium isolated from sediment of a shallow stream.</title>
        <authorList>
            <person name="Kim W.H."/>
            <person name="Kim D.H."/>
            <person name="Kang K."/>
            <person name="Ahn T.Y."/>
        </authorList>
    </citation>
    <scope>NUCLEOTIDE SEQUENCE [LARGE SCALE GENOMIC DNA]</scope>
    <source>
        <strain evidence="3 4">JCM30602</strain>
    </source>
</reference>
<proteinExistence type="predicted"/>